<evidence type="ECO:0000313" key="3">
    <source>
        <dbReference type="Proteomes" id="UP000278398"/>
    </source>
</evidence>
<dbReference type="EMBL" id="RWKW01000143">
    <property type="protein sequence ID" value="RST80379.1"/>
    <property type="molecule type" value="Genomic_DNA"/>
</dbReference>
<organism evidence="2 3">
    <name type="scientific">Aquibium carbonis</name>
    <dbReference type="NCBI Taxonomy" id="2495581"/>
    <lineage>
        <taxon>Bacteria</taxon>
        <taxon>Pseudomonadati</taxon>
        <taxon>Pseudomonadota</taxon>
        <taxon>Alphaproteobacteria</taxon>
        <taxon>Hyphomicrobiales</taxon>
        <taxon>Phyllobacteriaceae</taxon>
        <taxon>Aquibium</taxon>
    </lineage>
</organism>
<accession>A0A3R9Y0Q5</accession>
<gene>
    <name evidence="2" type="ORF">EJC49_24600</name>
</gene>
<dbReference type="OrthoDB" id="7873824at2"/>
<proteinExistence type="predicted"/>
<dbReference type="RefSeq" id="WP_126702568.1">
    <property type="nucleotide sequence ID" value="NZ_RWKW01000143.1"/>
</dbReference>
<feature type="transmembrane region" description="Helical" evidence="1">
    <location>
        <begin position="35"/>
        <end position="54"/>
    </location>
</feature>
<keyword evidence="1" id="KW-1133">Transmembrane helix</keyword>
<dbReference type="InterPro" id="IPR010664">
    <property type="entry name" value="LipoPS_assembly_LptC-rel"/>
</dbReference>
<reference evidence="2 3" key="1">
    <citation type="submission" date="2018-12" db="EMBL/GenBank/DDBJ databases">
        <title>Mesorhizobium carbonis sp. nov., isolated from coal mine water.</title>
        <authorList>
            <person name="Xin W."/>
            <person name="Xu Z."/>
            <person name="Xiang F."/>
            <person name="Zhang J."/>
            <person name="Xi L."/>
            <person name="Liu J."/>
        </authorList>
    </citation>
    <scope>NUCLEOTIDE SEQUENCE [LARGE SCALE GENOMIC DNA]</scope>
    <source>
        <strain evidence="2 3">B2.3</strain>
    </source>
</reference>
<protein>
    <submittedName>
        <fullName evidence="2">LPS export ABC transporter periplasmic protein LptC</fullName>
    </submittedName>
</protein>
<dbReference type="Proteomes" id="UP000278398">
    <property type="component" value="Unassembled WGS sequence"/>
</dbReference>
<keyword evidence="1" id="KW-0812">Transmembrane</keyword>
<evidence type="ECO:0000256" key="1">
    <source>
        <dbReference type="SAM" id="Phobius"/>
    </source>
</evidence>
<dbReference type="Pfam" id="PF06835">
    <property type="entry name" value="LptC"/>
    <property type="match status" value="1"/>
</dbReference>
<name>A0A3R9Y0Q5_9HYPH</name>
<comment type="caution">
    <text evidence="2">The sequence shown here is derived from an EMBL/GenBank/DDBJ whole genome shotgun (WGS) entry which is preliminary data.</text>
</comment>
<keyword evidence="1" id="KW-0472">Membrane</keyword>
<sequence>MSAAQQDTRRLPPSGRDHAFAGAIRHSRRVRFFKIALPVLSLLIAIGFAGYSWLLTPASVVIAVDGSAIRDGKIVMANPKMNGFTSNNLPYSMNAARAIQELTRTGAIELEEIDARFPIAADRWATIRAEAGVYDDETNVLRITSPITLTTSDGLQADLGPSEVDIAAGELRSPSPVRIEQGGSTISADSLEVLDKGTVFVFENRVRMQVDPRTVNGVGDRAEMQDAGQ</sequence>
<keyword evidence="3" id="KW-1185">Reference proteome</keyword>
<dbReference type="AlphaFoldDB" id="A0A3R9Y0Q5"/>
<evidence type="ECO:0000313" key="2">
    <source>
        <dbReference type="EMBL" id="RST80379.1"/>
    </source>
</evidence>